<keyword evidence="3" id="KW-0378">Hydrolase</keyword>
<dbReference type="AlphaFoldDB" id="A0A0F8X851"/>
<feature type="non-terminal residue" evidence="5">
    <location>
        <position position="1"/>
    </location>
</feature>
<evidence type="ECO:0000256" key="2">
    <source>
        <dbReference type="ARBA" id="ARBA00022670"/>
    </source>
</evidence>
<gene>
    <name evidence="5" type="ORF">LCGC14_2978660</name>
</gene>
<keyword evidence="1" id="KW-1188">Viral release from host cell</keyword>
<comment type="caution">
    <text evidence="5">The sequence shown here is derived from an EMBL/GenBank/DDBJ whole genome shotgun (WGS) entry which is preliminary data.</text>
</comment>
<feature type="domain" description="Prohead serine protease" evidence="4">
    <location>
        <begin position="10"/>
        <end position="144"/>
    </location>
</feature>
<protein>
    <recommendedName>
        <fullName evidence="4">Prohead serine protease domain-containing protein</fullName>
    </recommendedName>
</protein>
<dbReference type="InterPro" id="IPR054613">
    <property type="entry name" value="Peptidase_S78_dom"/>
</dbReference>
<dbReference type="Pfam" id="PF04586">
    <property type="entry name" value="Peptidase_S78"/>
    <property type="match status" value="1"/>
</dbReference>
<accession>A0A0F8X851</accession>
<keyword evidence="2" id="KW-0645">Protease</keyword>
<dbReference type="GO" id="GO:0008233">
    <property type="term" value="F:peptidase activity"/>
    <property type="evidence" value="ECO:0007669"/>
    <property type="project" value="UniProtKB-KW"/>
</dbReference>
<organism evidence="5">
    <name type="scientific">marine sediment metagenome</name>
    <dbReference type="NCBI Taxonomy" id="412755"/>
    <lineage>
        <taxon>unclassified sequences</taxon>
        <taxon>metagenomes</taxon>
        <taxon>ecological metagenomes</taxon>
    </lineage>
</organism>
<dbReference type="NCBIfam" id="TIGR01543">
    <property type="entry name" value="proheadase_HK97"/>
    <property type="match status" value="1"/>
</dbReference>
<dbReference type="EMBL" id="LAZR01060773">
    <property type="protein sequence ID" value="KKK64988.1"/>
    <property type="molecule type" value="Genomic_DNA"/>
</dbReference>
<name>A0A0F8X851_9ZZZZ</name>
<sequence length="254" mass="29040">VKDIDLIQGIVRMYFSAFGNVDSYREVVMPGFFKKTIKEWGPKGRKRIAHLFNHNPTHRVGVLQELIEDKHGLLATSKILGQDHSKGRDALIEYEEGAIVEHSIGFRLIKWEFDPDKDVLLLIEGQLYEGSGVTWGANMETPVVDVKALQEDPLLFDNMISQIQAIERCLRREVTDEKAMELESQLTSFGRIFAQLDKALREEFQLDQLEEPPGKSPEGTPGFRFLEPHTPDELRHAEAMLQIMKTLNLEQTLN</sequence>
<evidence type="ECO:0000259" key="4">
    <source>
        <dbReference type="Pfam" id="PF04586"/>
    </source>
</evidence>
<evidence type="ECO:0000313" key="5">
    <source>
        <dbReference type="EMBL" id="KKK64988.1"/>
    </source>
</evidence>
<reference evidence="5" key="1">
    <citation type="journal article" date="2015" name="Nature">
        <title>Complex archaea that bridge the gap between prokaryotes and eukaryotes.</title>
        <authorList>
            <person name="Spang A."/>
            <person name="Saw J.H."/>
            <person name="Jorgensen S.L."/>
            <person name="Zaremba-Niedzwiedzka K."/>
            <person name="Martijn J."/>
            <person name="Lind A.E."/>
            <person name="van Eijk R."/>
            <person name="Schleper C."/>
            <person name="Guy L."/>
            <person name="Ettema T.J."/>
        </authorList>
    </citation>
    <scope>NUCLEOTIDE SEQUENCE</scope>
</reference>
<proteinExistence type="predicted"/>
<evidence type="ECO:0000256" key="3">
    <source>
        <dbReference type="ARBA" id="ARBA00022801"/>
    </source>
</evidence>
<evidence type="ECO:0000256" key="1">
    <source>
        <dbReference type="ARBA" id="ARBA00022612"/>
    </source>
</evidence>
<dbReference type="GO" id="GO:0006508">
    <property type="term" value="P:proteolysis"/>
    <property type="evidence" value="ECO:0007669"/>
    <property type="project" value="UniProtKB-KW"/>
</dbReference>
<dbReference type="InterPro" id="IPR006433">
    <property type="entry name" value="Prohead_protease"/>
</dbReference>